<evidence type="ECO:0000256" key="1">
    <source>
        <dbReference type="SAM" id="MobiDB-lite"/>
    </source>
</evidence>
<evidence type="ECO:0000313" key="4">
    <source>
        <dbReference type="Proteomes" id="UP000199400"/>
    </source>
</evidence>
<dbReference type="STRING" id="54.SAMN02745121_01568"/>
<name>A0A1I1V5K5_9BACT</name>
<organism evidence="3 4">
    <name type="scientific">Nannocystis exedens</name>
    <dbReference type="NCBI Taxonomy" id="54"/>
    <lineage>
        <taxon>Bacteria</taxon>
        <taxon>Pseudomonadati</taxon>
        <taxon>Myxococcota</taxon>
        <taxon>Polyangia</taxon>
        <taxon>Nannocystales</taxon>
        <taxon>Nannocystaceae</taxon>
        <taxon>Nannocystis</taxon>
    </lineage>
</organism>
<reference evidence="4" key="1">
    <citation type="submission" date="2016-10" db="EMBL/GenBank/DDBJ databases">
        <authorList>
            <person name="Varghese N."/>
            <person name="Submissions S."/>
        </authorList>
    </citation>
    <scope>NUCLEOTIDE SEQUENCE [LARGE SCALE GENOMIC DNA]</scope>
    <source>
        <strain evidence="4">ATCC 25963</strain>
    </source>
</reference>
<keyword evidence="2" id="KW-1133">Transmembrane helix</keyword>
<dbReference type="EMBL" id="FOMX01000004">
    <property type="protein sequence ID" value="SFD78301.1"/>
    <property type="molecule type" value="Genomic_DNA"/>
</dbReference>
<protein>
    <submittedName>
        <fullName evidence="3">Uncharacterized protein</fullName>
    </submittedName>
</protein>
<feature type="transmembrane region" description="Helical" evidence="2">
    <location>
        <begin position="161"/>
        <end position="184"/>
    </location>
</feature>
<keyword evidence="2" id="KW-0472">Membrane</keyword>
<sequence length="267" mass="27997">MYTHMLLFTLVGAPDTCPEVLVPACTEYAAGRRLEAAELAAPIAGDASVAPDNRRLAAALAAGAWIDEGSPEARCRARALLEAYFADPALKRSAALERRRREVEADKCEKSGPPDDTSAPPAASPPPAPAPEPEPPPAKNPPRSQPVPDRSNKERLTTGRALLGTGVGLGAVAIGTIAVSGYYLGEAQAITTRAVVEHRLMTFAEKEEFQRVFGIADQTRWVALGFGVAGAVTLAAAIPLYVSAKRRARVSPYVRGGAAGVIFSGAF</sequence>
<feature type="compositionally biased region" description="Basic and acidic residues" evidence="1">
    <location>
        <begin position="97"/>
        <end position="113"/>
    </location>
</feature>
<keyword evidence="4" id="KW-1185">Reference proteome</keyword>
<feature type="region of interest" description="Disordered" evidence="1">
    <location>
        <begin position="97"/>
        <end position="155"/>
    </location>
</feature>
<evidence type="ECO:0000313" key="3">
    <source>
        <dbReference type="EMBL" id="SFD78301.1"/>
    </source>
</evidence>
<gene>
    <name evidence="3" type="ORF">SAMN02745121_01568</name>
</gene>
<dbReference type="Proteomes" id="UP000199400">
    <property type="component" value="Unassembled WGS sequence"/>
</dbReference>
<accession>A0A1I1V5K5</accession>
<feature type="transmembrane region" description="Helical" evidence="2">
    <location>
        <begin position="221"/>
        <end position="242"/>
    </location>
</feature>
<keyword evidence="2" id="KW-0812">Transmembrane</keyword>
<feature type="compositionally biased region" description="Pro residues" evidence="1">
    <location>
        <begin position="122"/>
        <end position="145"/>
    </location>
</feature>
<dbReference type="AlphaFoldDB" id="A0A1I1V5K5"/>
<proteinExistence type="predicted"/>
<evidence type="ECO:0000256" key="2">
    <source>
        <dbReference type="SAM" id="Phobius"/>
    </source>
</evidence>